<dbReference type="PROSITE" id="PS00411">
    <property type="entry name" value="KINESIN_MOTOR_1"/>
    <property type="match status" value="1"/>
</dbReference>
<feature type="chain" id="PRO_5032832940" evidence="10">
    <location>
        <begin position="17"/>
        <end position="1074"/>
    </location>
</feature>
<evidence type="ECO:0000256" key="5">
    <source>
        <dbReference type="ARBA" id="ARBA00023054"/>
    </source>
</evidence>
<evidence type="ECO:0000256" key="8">
    <source>
        <dbReference type="SAM" id="Coils"/>
    </source>
</evidence>
<keyword evidence="4 7" id="KW-0067">ATP-binding</keyword>
<dbReference type="AlphaFoldDB" id="A0A812CZE7"/>
<dbReference type="InterPro" id="IPR027417">
    <property type="entry name" value="P-loop_NTPase"/>
</dbReference>
<dbReference type="SMART" id="SM00129">
    <property type="entry name" value="KISc"/>
    <property type="match status" value="1"/>
</dbReference>
<keyword evidence="2" id="KW-0963">Cytoplasm</keyword>
<dbReference type="FunFam" id="3.40.850.10:FF:000082">
    <property type="entry name" value="OSM3-like kinesin"/>
    <property type="match status" value="1"/>
</dbReference>
<comment type="similarity">
    <text evidence="7">Belongs to the TRAFAC class myosin-kinesin ATPase superfamily. Kinesin family.</text>
</comment>
<keyword evidence="7" id="KW-0505">Motor protein</keyword>
<organism evidence="12 13">
    <name type="scientific">Acanthosepion pharaonis</name>
    <name type="common">Pharaoh cuttlefish</name>
    <name type="synonym">Sepia pharaonis</name>
    <dbReference type="NCBI Taxonomy" id="158019"/>
    <lineage>
        <taxon>Eukaryota</taxon>
        <taxon>Metazoa</taxon>
        <taxon>Spiralia</taxon>
        <taxon>Lophotrochozoa</taxon>
        <taxon>Mollusca</taxon>
        <taxon>Cephalopoda</taxon>
        <taxon>Coleoidea</taxon>
        <taxon>Decapodiformes</taxon>
        <taxon>Sepiida</taxon>
        <taxon>Sepiina</taxon>
        <taxon>Sepiidae</taxon>
        <taxon>Acanthosepion</taxon>
    </lineage>
</organism>
<evidence type="ECO:0000256" key="6">
    <source>
        <dbReference type="ARBA" id="ARBA00023212"/>
    </source>
</evidence>
<evidence type="ECO:0000256" key="9">
    <source>
        <dbReference type="SAM" id="MobiDB-lite"/>
    </source>
</evidence>
<dbReference type="GO" id="GO:0003777">
    <property type="term" value="F:microtubule motor activity"/>
    <property type="evidence" value="ECO:0007669"/>
    <property type="project" value="InterPro"/>
</dbReference>
<keyword evidence="10" id="KW-0732">Signal</keyword>
<feature type="binding site" evidence="7">
    <location>
        <begin position="97"/>
        <end position="104"/>
    </location>
    <ligand>
        <name>ATP</name>
        <dbReference type="ChEBI" id="CHEBI:30616"/>
    </ligand>
</feature>
<evidence type="ECO:0000256" key="10">
    <source>
        <dbReference type="SAM" id="SignalP"/>
    </source>
</evidence>
<dbReference type="EMBL" id="CAHIKZ030002125">
    <property type="protein sequence ID" value="CAE1281655.1"/>
    <property type="molecule type" value="Genomic_DNA"/>
</dbReference>
<keyword evidence="3 7" id="KW-0547">Nucleotide-binding</keyword>
<dbReference type="GO" id="GO:0007052">
    <property type="term" value="P:mitotic spindle organization"/>
    <property type="evidence" value="ECO:0007669"/>
    <property type="project" value="TreeGrafter"/>
</dbReference>
<dbReference type="CDD" id="cd01372">
    <property type="entry name" value="KISc_KIF4"/>
    <property type="match status" value="1"/>
</dbReference>
<dbReference type="SUPFAM" id="SSF52540">
    <property type="entry name" value="P-loop containing nucleoside triphosphate hydrolases"/>
    <property type="match status" value="1"/>
</dbReference>
<evidence type="ECO:0000256" key="4">
    <source>
        <dbReference type="ARBA" id="ARBA00022840"/>
    </source>
</evidence>
<keyword evidence="5 8" id="KW-0175">Coiled coil</keyword>
<feature type="compositionally biased region" description="Low complexity" evidence="9">
    <location>
        <begin position="1034"/>
        <end position="1047"/>
    </location>
</feature>
<sequence length="1074" mass="122288">MDFSLCALWLPFGAMTVIPVKVAVRCRPLVQKEEDDGNLVCVHFPSNAPMIVVGKKPFTFNYVFPPEVGQEAVYEETVNPLVGNIIKGYNATVLAYGQTGSGKTYTMGGAYSGVDIDTVTGIIPRILSDLFVSFAEKDTHEFNVSVSYLEIYNEEVRDLLNMNNKDPLNVREDASGIKIPGLKEIPVTDYNSTMKCLETGVMTRTVGATAMNLVSSRSHAIFTLYVDITNKNDENECYKSKLHLVDLAGSERIKKTLAEGSRLKEGININKGLLCLGNVISALGEDSKHIPYRDSKLTRLLQDSLGGNSYTLMIACISPADSNMEETLNTLRYADRASKIKNKPLVNHDPKVAEIINLKNQVTQLQMDLLSVTGGKTETAYKELKERAEELERQNNDLTKELHVSLERNTQQWEQIMQLESCCEKQKSHLESLLELCGKLTEKENEEVAPLKENYDSIKNAIECHTLAKPVFEESSIEEPLEHSGLETTTPDSQQLNVQHTLKQAAMTRELDEINCILAKKEQLAKQIAQTNLEELRSQYEADKKELEMKIASLLEERESLQSALTTVKSSKVEKVSEKRRQKLKELEQKVAQLKKEMMDKERTLKSKENSEKQVTNLNVEIQNLKSQRVKLMKRMKEETDSFRKWKLKKDHEVNSLLQKDRKRQFEIEKLKRSHEKQQAILKRKSEEACAANKRLKEAMNKQKAVRSERQHQLDNYGASKNAQSLKVMVEREIDVKASLQETKHYLKTLIEQRILLNSQVNELSERLKGPPKKRKAIGSSPSASNSFNITEIGEQIKQLKEDIKIRNIQITEMQYKIQDAEHDKSKSCWEILHSMNEAKVVMKSLFEKTVTEKARGLIMSGEMKELQQGKDDAEKSLKRKFTEVENIAKVFQNEKTEIERKYENRILRILKKFRSLTNEDLNVTIDEGTRSRVEEQESYEQIIKTLEKKISAQEQEINNLRREVYDGVDTPELFDTDSSDDDSDWVTPYVKKARKILDPKCCCLKTHCQVGRCGCIRNKRLCSSICHCEGKCSNGVNSPSESSSESIPEDESVSTPKRDVTSSTSKSLFQPIE</sequence>
<feature type="region of interest" description="Disordered" evidence="9">
    <location>
        <begin position="1034"/>
        <end position="1074"/>
    </location>
</feature>
<dbReference type="Pfam" id="PF00225">
    <property type="entry name" value="Kinesin"/>
    <property type="match status" value="1"/>
</dbReference>
<dbReference type="PANTHER" id="PTHR47969:SF15">
    <property type="entry name" value="CHROMOSOME-ASSOCIATED KINESIN KIF4A-RELATED"/>
    <property type="match status" value="1"/>
</dbReference>
<dbReference type="PANTHER" id="PTHR47969">
    <property type="entry name" value="CHROMOSOME-ASSOCIATED KINESIN KIF4A-RELATED"/>
    <property type="match status" value="1"/>
</dbReference>
<keyword evidence="6" id="KW-0206">Cytoskeleton</keyword>
<dbReference type="Pfam" id="PF25764">
    <property type="entry name" value="KIF21A_4th"/>
    <property type="match status" value="1"/>
</dbReference>
<dbReference type="InterPro" id="IPR019821">
    <property type="entry name" value="Kinesin_motor_CS"/>
</dbReference>
<feature type="coiled-coil region" evidence="8">
    <location>
        <begin position="519"/>
        <end position="642"/>
    </location>
</feature>
<evidence type="ECO:0000259" key="11">
    <source>
        <dbReference type="PROSITE" id="PS50067"/>
    </source>
</evidence>
<dbReference type="GO" id="GO:0008017">
    <property type="term" value="F:microtubule binding"/>
    <property type="evidence" value="ECO:0007669"/>
    <property type="project" value="InterPro"/>
</dbReference>
<feature type="signal peptide" evidence="10">
    <location>
        <begin position="1"/>
        <end position="16"/>
    </location>
</feature>
<dbReference type="PROSITE" id="PS50067">
    <property type="entry name" value="KINESIN_MOTOR_2"/>
    <property type="match status" value="1"/>
</dbReference>
<name>A0A812CZE7_ACAPH</name>
<reference evidence="12" key="1">
    <citation type="submission" date="2021-01" db="EMBL/GenBank/DDBJ databases">
        <authorList>
            <person name="Li R."/>
            <person name="Bekaert M."/>
        </authorList>
    </citation>
    <scope>NUCLEOTIDE SEQUENCE</scope>
    <source>
        <strain evidence="12">Farmed</strain>
    </source>
</reference>
<dbReference type="PRINTS" id="PR00380">
    <property type="entry name" value="KINESINHEAVY"/>
</dbReference>
<evidence type="ECO:0000313" key="12">
    <source>
        <dbReference type="EMBL" id="CAE1281655.1"/>
    </source>
</evidence>
<dbReference type="InterPro" id="IPR027640">
    <property type="entry name" value="Kinesin-like_fam"/>
</dbReference>
<dbReference type="Gene3D" id="3.40.850.10">
    <property type="entry name" value="Kinesin motor domain"/>
    <property type="match status" value="1"/>
</dbReference>
<proteinExistence type="inferred from homology"/>
<accession>A0A812CZE7</accession>
<evidence type="ECO:0000256" key="3">
    <source>
        <dbReference type="ARBA" id="ARBA00022741"/>
    </source>
</evidence>
<dbReference type="Proteomes" id="UP000597762">
    <property type="component" value="Unassembled WGS sequence"/>
</dbReference>
<evidence type="ECO:0000313" key="13">
    <source>
        <dbReference type="Proteomes" id="UP000597762"/>
    </source>
</evidence>
<feature type="domain" description="Kinesin motor" evidence="11">
    <location>
        <begin position="19"/>
        <end position="340"/>
    </location>
</feature>
<feature type="compositionally biased region" description="Polar residues" evidence="9">
    <location>
        <begin position="1062"/>
        <end position="1074"/>
    </location>
</feature>
<dbReference type="GO" id="GO:0007018">
    <property type="term" value="P:microtubule-based movement"/>
    <property type="evidence" value="ECO:0007669"/>
    <property type="project" value="InterPro"/>
</dbReference>
<dbReference type="GO" id="GO:0051231">
    <property type="term" value="P:spindle elongation"/>
    <property type="evidence" value="ECO:0007669"/>
    <property type="project" value="TreeGrafter"/>
</dbReference>
<dbReference type="GO" id="GO:0005524">
    <property type="term" value="F:ATP binding"/>
    <property type="evidence" value="ECO:0007669"/>
    <property type="project" value="UniProtKB-UniRule"/>
</dbReference>
<evidence type="ECO:0000256" key="7">
    <source>
        <dbReference type="PROSITE-ProRule" id="PRU00283"/>
    </source>
</evidence>
<dbReference type="GO" id="GO:0005875">
    <property type="term" value="C:microtubule associated complex"/>
    <property type="evidence" value="ECO:0007669"/>
    <property type="project" value="TreeGrafter"/>
</dbReference>
<protein>
    <submittedName>
        <fullName evidence="12">KIF4_21_27</fullName>
    </submittedName>
</protein>
<dbReference type="OrthoDB" id="3176171at2759"/>
<comment type="subcellular location">
    <subcellularLocation>
        <location evidence="1">Cytoplasm</location>
        <location evidence="1">Cytoskeleton</location>
    </subcellularLocation>
</comment>
<keyword evidence="13" id="KW-1185">Reference proteome</keyword>
<comment type="caution">
    <text evidence="12">The sequence shown here is derived from an EMBL/GenBank/DDBJ whole genome shotgun (WGS) entry which is preliminary data.</text>
</comment>
<feature type="coiled-coil region" evidence="8">
    <location>
        <begin position="937"/>
        <end position="964"/>
    </location>
</feature>
<evidence type="ECO:0000256" key="2">
    <source>
        <dbReference type="ARBA" id="ARBA00022490"/>
    </source>
</evidence>
<dbReference type="InterPro" id="IPR001752">
    <property type="entry name" value="Kinesin_motor_dom"/>
</dbReference>
<gene>
    <name evidence="12" type="ORF">SPHA_42991</name>
</gene>
<dbReference type="InterPro" id="IPR036961">
    <property type="entry name" value="Kinesin_motor_dom_sf"/>
</dbReference>
<evidence type="ECO:0000256" key="1">
    <source>
        <dbReference type="ARBA" id="ARBA00004245"/>
    </source>
</evidence>
<feature type="coiled-coil region" evidence="8">
    <location>
        <begin position="374"/>
        <end position="408"/>
    </location>
</feature>